<dbReference type="RefSeq" id="WP_109089618.1">
    <property type="nucleotide sequence ID" value="NZ_QEXO01000004.1"/>
</dbReference>
<dbReference type="InterPro" id="IPR021333">
    <property type="entry name" value="DUF2946"/>
</dbReference>
<dbReference type="Pfam" id="PF11162">
    <property type="entry name" value="DUF2946"/>
    <property type="match status" value="1"/>
</dbReference>
<name>A0A2U2BH83_ALCFA</name>
<sequence>MRALGPRFVFREIRVWQFLFCLALLAYVCRAIVPAGYMPTRSAQDNGFAITFCTVGNSSNTLWIDLVGQDGQADSDTHQNQQDCPFGIAASPALLPILDAPVLISLITYRPVLLAESNQTRPPLPAQGPPLGSRAPPLRLA</sequence>
<protein>
    <submittedName>
        <fullName evidence="2">DUF2946 domain-containing protein</fullName>
    </submittedName>
</protein>
<dbReference type="Proteomes" id="UP000245216">
    <property type="component" value="Unassembled WGS sequence"/>
</dbReference>
<organism evidence="2 3">
    <name type="scientific">Alcaligenes faecalis</name>
    <dbReference type="NCBI Taxonomy" id="511"/>
    <lineage>
        <taxon>Bacteria</taxon>
        <taxon>Pseudomonadati</taxon>
        <taxon>Pseudomonadota</taxon>
        <taxon>Betaproteobacteria</taxon>
        <taxon>Burkholderiales</taxon>
        <taxon>Alcaligenaceae</taxon>
        <taxon>Alcaligenes</taxon>
    </lineage>
</organism>
<dbReference type="STRING" id="511.UZ73_17375"/>
<feature type="region of interest" description="Disordered" evidence="1">
    <location>
        <begin position="119"/>
        <end position="141"/>
    </location>
</feature>
<dbReference type="AlphaFoldDB" id="A0A2U2BH83"/>
<reference evidence="2 3" key="1">
    <citation type="submission" date="2018-05" db="EMBL/GenBank/DDBJ databases">
        <title>Genome Sequence of an Efficient Indole-Degrading Bacterium, Alcaligenes sp.YBY.</title>
        <authorList>
            <person name="Yang B."/>
        </authorList>
    </citation>
    <scope>NUCLEOTIDE SEQUENCE [LARGE SCALE GENOMIC DNA]</scope>
    <source>
        <strain evidence="2 3">YBY</strain>
    </source>
</reference>
<evidence type="ECO:0000313" key="3">
    <source>
        <dbReference type="Proteomes" id="UP000245216"/>
    </source>
</evidence>
<comment type="caution">
    <text evidence="2">The sequence shown here is derived from an EMBL/GenBank/DDBJ whole genome shotgun (WGS) entry which is preliminary data.</text>
</comment>
<dbReference type="EMBL" id="QEXO01000004">
    <property type="protein sequence ID" value="PWE13369.1"/>
    <property type="molecule type" value="Genomic_DNA"/>
</dbReference>
<reference evidence="2 3" key="2">
    <citation type="submission" date="2018-05" db="EMBL/GenBank/DDBJ databases">
        <authorList>
            <person name="Lanie J.A."/>
            <person name="Ng W.-L."/>
            <person name="Kazmierczak K.M."/>
            <person name="Andrzejewski T.M."/>
            <person name="Davidsen T.M."/>
            <person name="Wayne K.J."/>
            <person name="Tettelin H."/>
            <person name="Glass J.I."/>
            <person name="Rusch D."/>
            <person name="Podicherti R."/>
            <person name="Tsui H.-C.T."/>
            <person name="Winkler M.E."/>
        </authorList>
    </citation>
    <scope>NUCLEOTIDE SEQUENCE [LARGE SCALE GENOMIC DNA]</scope>
    <source>
        <strain evidence="2 3">YBY</strain>
    </source>
</reference>
<gene>
    <name evidence="2" type="ORF">DF183_16305</name>
</gene>
<evidence type="ECO:0000256" key="1">
    <source>
        <dbReference type="SAM" id="MobiDB-lite"/>
    </source>
</evidence>
<proteinExistence type="predicted"/>
<evidence type="ECO:0000313" key="2">
    <source>
        <dbReference type="EMBL" id="PWE13369.1"/>
    </source>
</evidence>
<accession>A0A2U2BH83</accession>